<feature type="coiled-coil region" evidence="4">
    <location>
        <begin position="37"/>
        <end position="69"/>
    </location>
</feature>
<name>A0A167D802_9ASCO</name>
<keyword evidence="4" id="KW-0175">Coiled coil</keyword>
<evidence type="ECO:0000256" key="5">
    <source>
        <dbReference type="SAM" id="MobiDB-lite"/>
    </source>
</evidence>
<evidence type="ECO:0000313" key="7">
    <source>
        <dbReference type="EMBL" id="ANB12591.1"/>
    </source>
</evidence>
<keyword evidence="2" id="KW-0227">DNA damage</keyword>
<dbReference type="RefSeq" id="XP_018735068.1">
    <property type="nucleotide sequence ID" value="XM_018882817.1"/>
</dbReference>
<evidence type="ECO:0000256" key="3">
    <source>
        <dbReference type="ARBA" id="ARBA00023242"/>
    </source>
</evidence>
<dbReference type="KEGG" id="slb:AWJ20_848"/>
<dbReference type="Pfam" id="PF08573">
    <property type="entry name" value="SAE2"/>
    <property type="match status" value="1"/>
</dbReference>
<dbReference type="Proteomes" id="UP000189580">
    <property type="component" value="Chromosome a"/>
</dbReference>
<gene>
    <name evidence="7" type="ORF">AWJ20_848</name>
</gene>
<dbReference type="OrthoDB" id="5801062at2759"/>
<evidence type="ECO:0000256" key="4">
    <source>
        <dbReference type="SAM" id="Coils"/>
    </source>
</evidence>
<feature type="region of interest" description="Disordered" evidence="5">
    <location>
        <begin position="1"/>
        <end position="36"/>
    </location>
</feature>
<keyword evidence="3" id="KW-0539">Nucleus</keyword>
<dbReference type="InterPro" id="IPR013882">
    <property type="entry name" value="Ctp1_C"/>
</dbReference>
<dbReference type="GeneID" id="30037925"/>
<dbReference type="GO" id="GO:0005634">
    <property type="term" value="C:nucleus"/>
    <property type="evidence" value="ECO:0007669"/>
    <property type="project" value="UniProtKB-SubCell"/>
</dbReference>
<protein>
    <recommendedName>
        <fullName evidence="6">DNA endonuclease activator Ctp1 C-terminal domain-containing protein</fullName>
    </recommendedName>
</protein>
<dbReference type="EMBL" id="CP014501">
    <property type="protein sequence ID" value="ANB12591.1"/>
    <property type="molecule type" value="Genomic_DNA"/>
</dbReference>
<comment type="subcellular location">
    <subcellularLocation>
        <location evidence="1">Nucleus</location>
    </subcellularLocation>
</comment>
<accession>A0A167D802</accession>
<dbReference type="GO" id="GO:0006281">
    <property type="term" value="P:DNA repair"/>
    <property type="evidence" value="ECO:0007669"/>
    <property type="project" value="InterPro"/>
</dbReference>
<evidence type="ECO:0000259" key="6">
    <source>
        <dbReference type="Pfam" id="PF08573"/>
    </source>
</evidence>
<evidence type="ECO:0000256" key="2">
    <source>
        <dbReference type="ARBA" id="ARBA00022763"/>
    </source>
</evidence>
<evidence type="ECO:0000313" key="8">
    <source>
        <dbReference type="Proteomes" id="UP000189580"/>
    </source>
</evidence>
<sequence>MTGNGAYKTLTVDEMVDRGSRHRDRFSSQETPAGYYRADMQDSLEEQEYKAQQEQARELEAKKRFNEAIRCGKWKFRDKKLRDRVLKIYQKRN</sequence>
<keyword evidence="8" id="KW-1185">Reference proteome</keyword>
<organism evidence="7 8">
    <name type="scientific">Sugiyamaella lignohabitans</name>
    <dbReference type="NCBI Taxonomy" id="796027"/>
    <lineage>
        <taxon>Eukaryota</taxon>
        <taxon>Fungi</taxon>
        <taxon>Dikarya</taxon>
        <taxon>Ascomycota</taxon>
        <taxon>Saccharomycotina</taxon>
        <taxon>Dipodascomycetes</taxon>
        <taxon>Dipodascales</taxon>
        <taxon>Trichomonascaceae</taxon>
        <taxon>Sugiyamaella</taxon>
    </lineage>
</organism>
<feature type="domain" description="DNA endonuclease activator Ctp1 C-terminal" evidence="6">
    <location>
        <begin position="11"/>
        <end position="42"/>
    </location>
</feature>
<reference evidence="7 8" key="1">
    <citation type="submission" date="2016-02" db="EMBL/GenBank/DDBJ databases">
        <title>Complete genome sequence and transcriptome regulation of the pentose utilising yeast Sugiyamaella lignohabitans.</title>
        <authorList>
            <person name="Bellasio M."/>
            <person name="Peymann A."/>
            <person name="Valli M."/>
            <person name="Sipitzky M."/>
            <person name="Graf A."/>
            <person name="Sauer M."/>
            <person name="Marx H."/>
            <person name="Mattanovich D."/>
        </authorList>
    </citation>
    <scope>NUCLEOTIDE SEQUENCE [LARGE SCALE GENOMIC DNA]</scope>
    <source>
        <strain evidence="7 8">CBS 10342</strain>
    </source>
</reference>
<evidence type="ECO:0000256" key="1">
    <source>
        <dbReference type="ARBA" id="ARBA00004123"/>
    </source>
</evidence>
<dbReference type="AlphaFoldDB" id="A0A167D802"/>
<proteinExistence type="predicted"/>